<evidence type="ECO:0000313" key="4">
    <source>
        <dbReference type="RefSeq" id="XP_022258014.1"/>
    </source>
</evidence>
<name>A0ABM1TQ58_LIMPO</name>
<dbReference type="Pfam" id="PF00435">
    <property type="entry name" value="Spectrin"/>
    <property type="match status" value="16"/>
</dbReference>
<feature type="non-terminal residue" evidence="4">
    <location>
        <position position="1"/>
    </location>
</feature>
<feature type="compositionally biased region" description="Basic and acidic residues" evidence="2">
    <location>
        <begin position="2183"/>
        <end position="2195"/>
    </location>
</feature>
<feature type="compositionally biased region" description="Polar residues" evidence="2">
    <location>
        <begin position="2197"/>
        <end position="2214"/>
    </location>
</feature>
<dbReference type="InterPro" id="IPR043197">
    <property type="entry name" value="Plakin"/>
</dbReference>
<proteinExistence type="predicted"/>
<dbReference type="PANTHER" id="PTHR23169">
    <property type="entry name" value="ENVOPLAKIN"/>
    <property type="match status" value="1"/>
</dbReference>
<feature type="coiled-coil region" evidence="1">
    <location>
        <begin position="1154"/>
        <end position="1184"/>
    </location>
</feature>
<feature type="coiled-coil region" evidence="1">
    <location>
        <begin position="1582"/>
        <end position="1627"/>
    </location>
</feature>
<reference evidence="4" key="1">
    <citation type="submission" date="2025-08" db="UniProtKB">
        <authorList>
            <consortium name="RefSeq"/>
        </authorList>
    </citation>
    <scope>IDENTIFICATION</scope>
    <source>
        <tissue evidence="4">Muscle</tissue>
    </source>
</reference>
<feature type="coiled-coil region" evidence="1">
    <location>
        <begin position="141"/>
        <end position="179"/>
    </location>
</feature>
<feature type="coiled-coil region" evidence="1">
    <location>
        <begin position="268"/>
        <end position="295"/>
    </location>
</feature>
<evidence type="ECO:0000313" key="3">
    <source>
        <dbReference type="Proteomes" id="UP000694941"/>
    </source>
</evidence>
<protein>
    <submittedName>
        <fullName evidence="4">Dystonin-like</fullName>
    </submittedName>
</protein>
<dbReference type="Gene3D" id="1.20.58.60">
    <property type="match status" value="19"/>
</dbReference>
<dbReference type="GeneID" id="106473901"/>
<dbReference type="PANTHER" id="PTHR23169:SF23">
    <property type="entry name" value="SHORT STOP, ISOFORM H"/>
    <property type="match status" value="1"/>
</dbReference>
<feature type="coiled-coil region" evidence="1">
    <location>
        <begin position="69"/>
        <end position="117"/>
    </location>
</feature>
<dbReference type="CDD" id="cd00176">
    <property type="entry name" value="SPEC"/>
    <property type="match status" value="10"/>
</dbReference>
<dbReference type="SUPFAM" id="SSF46966">
    <property type="entry name" value="Spectrin repeat"/>
    <property type="match status" value="17"/>
</dbReference>
<feature type="coiled-coil region" evidence="1">
    <location>
        <begin position="450"/>
        <end position="484"/>
    </location>
</feature>
<organism evidence="3 4">
    <name type="scientific">Limulus polyphemus</name>
    <name type="common">Atlantic horseshoe crab</name>
    <dbReference type="NCBI Taxonomy" id="6850"/>
    <lineage>
        <taxon>Eukaryota</taxon>
        <taxon>Metazoa</taxon>
        <taxon>Ecdysozoa</taxon>
        <taxon>Arthropoda</taxon>
        <taxon>Chelicerata</taxon>
        <taxon>Merostomata</taxon>
        <taxon>Xiphosura</taxon>
        <taxon>Limulidae</taxon>
        <taxon>Limulus</taxon>
    </lineage>
</organism>
<feature type="coiled-coil region" evidence="1">
    <location>
        <begin position="601"/>
        <end position="628"/>
    </location>
</feature>
<feature type="region of interest" description="Disordered" evidence="2">
    <location>
        <begin position="2172"/>
        <end position="2223"/>
    </location>
</feature>
<dbReference type="InterPro" id="IPR002017">
    <property type="entry name" value="Spectrin_repeat"/>
</dbReference>
<sequence length="2264" mass="261175">VMRDECTCQQPVVERFGRSGNAIMENMGRSSPSAKKVRDQMDNVQRHWDDLVGRLEDREKNLDAASGVTRDFQENLNHLQESLQHISDEYDHLSSDGSDADGQLKKLEDLEKQLEDQRPLLADAESVCEQLCDLLSDSGSKNEIKNKLNAVEKQYNNLNKKIENRKAELESAMKEDQEFYLSCDCIQHWLNDMEQTLGQGFPISADHDTLTRQITEFECKSSRNTRLQRCVDTSLKFHSSIKVFLPWLDQSELKLLSLPPVSFHRAQLDKQIKEIQAFKNDLSQHSQEFDNIKNLGQTLISKTDTDQIDIQDELDQLKRRWETLNKDSCNTAYTCIRGYFFTPDSCNTGLLGEARDLEKQLDQVKDSADLLITNASPSSDTSHITQEVDNLDKRHHQLTQKLREQCADLELASSVTSDFNAKLNGVHYDLNALEEELDNMAPIARDIETVQTQLDDIKDFMRRLDRVEEDVKDTSQQAQDLISQRYTSDPGSYGDHMDNMRRQLGRLEERSKTRNVNLESTLSRLEKFYGDYKETMKDLEDAVQEEKNFKIVSGDVDLIRAQQEQFQEFHKNRVAPLGAQVKDINKLGQGLVQSASSGVNTADLEQDLETLNNQWNNLKERLNEKERLLDLTLLQSGKFHEALEGVQKWLEDTEEMVSNQKPPSADYKVVKAQLQEQNFLRKLLLDRQNSMSSLSEMGAEVMRNLEDSERAQIEDQLEDLSQRFNELTAGARERTDILEQTLPVARAFQEKMTPLVEWLDQTERKLSGMATIPTDQERIRRRIEEHRDLHEDILDHKESFEDLTETVQTLMGLVGDDEAQTVVEKFQDVTDRYAKLVEDSENIGQLLAEAYEGLGNFVVTFEDLLAWMDEMESRLGRCRVLSVYVDKLQEQMYEIVELNEEIADHHTQIDSLISSAHEIMKHASGDEALQVKEKVDPLHSKFTELAQRCSERHRQALEALPITQNFHSSHETLATWMDEAERVLKTLDVSSWSHRSLRFRVLRLEAEIQEYRSHLESVNHLGPRLCQISPGEGAYAIESIVTKDNRRFDAVCEQVQRKAERIELSKQKNVEVVGDIDELLDWFREAEQQLQEAEPIYPDPDSLTAMVKEQKVLLQSVNEHKPLVDKLNKTGHALLRLCEKNDGVRVKECMDSDNSRYTALRNSLKDKQNELEEALQATSQFSDKLDGMLNALSSTADQLNNAEPISAHPDRIQDQINDNDGVLHDLSKRSPALEAVKQAANDVISKAGGDEPAVKDIRQKLDKLNDLWDTIQKSARKRGRSLEDAMALAERFWDELTAVMKALKELQEYLTTQEPPAVEPSAIQQQQEVLQEIKQEMEQTKPEVDQCRQVGQDLMQLCGEPDKPEVKKHIEDLDSAWDNVTTLYAKREQNLVDAMEKAMNFHDTLKNFLEFLDTAEDKFANLGPIGSDIESVKGQMHQLKDFKNGVDPHMVEIEALNRQAQELIERTSPSQVSMIREPMDEINHRWDELLKGIVDRQQELEHALLRLGQFQHALDELLVWISRTENTLDDLHPVFGDSQVIEVELAKHKVLMNDIQAHQTSVDTLNRAGRQLIDADRGSEDANITQKKLNDLNSRWQQLQDKAADRQRELEEALKEAQAFYQEIQDLLMWLSDTDSQLATSKPVGGLPETAREQLNRFMELYNDLDNSRYKIETVLQQGQNYLERSNDGSATNLQHNLRTLKQRWDNVLNRANDRKIKLEIALREATEFHEALQEFVEWLGNSEKYLSSVDPVSRVMNIITEQMEEHKTFQKDISSHREVMLNLDKKGTHLKYFSQKQDVILIKNLLISVQHRWERLVAKSAERTRTLDHGYKEAKEFHDAWKGLLHWLEDADKTLDSLTHIGKDPEKIKQLLSKHKEFQRALGAKQPTYDSTMKLGRTLKDKCPKSDVETLQDMLEELKNKWNSVCNKSVDRQRMLEEALLFSGQFKDAIQALIEWLDKAKDTLATDQPVHGDLDTVTSLVDQHKDLDDFLVFSLSQAEELHKAVHMLLEWLSDAEMKLRFAGPLPDDEETTRQQLEEHRRFMSEMIEQEVNKDDTIRLAQEILQKCHPDGISVIRHWITIIQSRWEEVSLWAKQREQKLQDHLRSLKDIIDLLEELMAWLIGAESSLTAAEAEPLPDEIPPLEQLIKEHEVFIDEMTQRQPDIDRVTKAFKTKHQPTQSAQKEKGGKHDDRRSSRNSSAGPTHKISTLSKSHSVGDPEIKNPRARELSEKWKDVWLLAMERQRRLQDKLNYLTEVSYYFGFC</sequence>
<dbReference type="RefSeq" id="XP_022258014.1">
    <property type="nucleotide sequence ID" value="XM_022402306.1"/>
</dbReference>
<evidence type="ECO:0000256" key="2">
    <source>
        <dbReference type="SAM" id="MobiDB-lite"/>
    </source>
</evidence>
<gene>
    <name evidence="4" type="primary">LOC106473901</name>
</gene>
<dbReference type="Proteomes" id="UP000694941">
    <property type="component" value="Unplaced"/>
</dbReference>
<dbReference type="SMART" id="SM00150">
    <property type="entry name" value="SPEC"/>
    <property type="match status" value="18"/>
</dbReference>
<keyword evidence="3" id="KW-1185">Reference proteome</keyword>
<feature type="coiled-coil region" evidence="1">
    <location>
        <begin position="347"/>
        <end position="374"/>
    </location>
</feature>
<feature type="coiled-coil region" evidence="1">
    <location>
        <begin position="703"/>
        <end position="730"/>
    </location>
</feature>
<feature type="non-terminal residue" evidence="4">
    <location>
        <position position="2264"/>
    </location>
</feature>
<dbReference type="InterPro" id="IPR018159">
    <property type="entry name" value="Spectrin/alpha-actinin"/>
</dbReference>
<accession>A0ABM1TQ58</accession>
<evidence type="ECO:0000256" key="1">
    <source>
        <dbReference type="SAM" id="Coils"/>
    </source>
</evidence>
<keyword evidence="1" id="KW-0175">Coiled coil</keyword>